<evidence type="ECO:0000313" key="11">
    <source>
        <dbReference type="Ensembl" id="ENSNPEP00000001644.1"/>
    </source>
</evidence>
<proteinExistence type="inferred from homology"/>
<keyword evidence="10" id="KW-0812">Transmembrane</keyword>
<name>A0A8C6YNY3_NOTPE</name>
<protein>
    <recommendedName>
        <fullName evidence="9">Hyaluronidase</fullName>
        <ecNumber evidence="9">3.2.1.35</ecNumber>
    </recommendedName>
</protein>
<dbReference type="InterPro" id="IPR018155">
    <property type="entry name" value="Hyaluronidase"/>
</dbReference>
<evidence type="ECO:0000256" key="9">
    <source>
        <dbReference type="RuleBase" id="RU610713"/>
    </source>
</evidence>
<dbReference type="GO" id="GO:0005576">
    <property type="term" value="C:extracellular region"/>
    <property type="evidence" value="ECO:0007669"/>
    <property type="project" value="UniProtKB-SubCell"/>
</dbReference>
<evidence type="ECO:0000256" key="3">
    <source>
        <dbReference type="ARBA" id="ARBA00008871"/>
    </source>
</evidence>
<organism evidence="11 12">
    <name type="scientific">Nothoprocta perdicaria</name>
    <name type="common">Chilean tinamou</name>
    <name type="synonym">Crypturus perdicarius</name>
    <dbReference type="NCBI Taxonomy" id="30464"/>
    <lineage>
        <taxon>Eukaryota</taxon>
        <taxon>Metazoa</taxon>
        <taxon>Chordata</taxon>
        <taxon>Craniata</taxon>
        <taxon>Vertebrata</taxon>
        <taxon>Euteleostomi</taxon>
        <taxon>Archelosauria</taxon>
        <taxon>Archosauria</taxon>
        <taxon>Dinosauria</taxon>
        <taxon>Saurischia</taxon>
        <taxon>Theropoda</taxon>
        <taxon>Coelurosauria</taxon>
        <taxon>Aves</taxon>
        <taxon>Palaeognathae</taxon>
        <taxon>Tinamiformes</taxon>
        <taxon>Tinamidae</taxon>
        <taxon>Nothoprocta</taxon>
    </lineage>
</organism>
<evidence type="ECO:0000313" key="12">
    <source>
        <dbReference type="Proteomes" id="UP000694420"/>
    </source>
</evidence>
<keyword evidence="10" id="KW-1133">Transmembrane helix</keyword>
<dbReference type="Ensembl" id="ENSNPET00000001671.1">
    <property type="protein sequence ID" value="ENSNPEP00000001644.1"/>
    <property type="gene ID" value="ENSNPEG00000001278.1"/>
</dbReference>
<dbReference type="Proteomes" id="UP000694420">
    <property type="component" value="Unplaced"/>
</dbReference>
<keyword evidence="5" id="KW-0964">Secreted</keyword>
<keyword evidence="6 9" id="KW-0378">Hydrolase</keyword>
<keyword evidence="7" id="KW-1015">Disulfide bond</keyword>
<evidence type="ECO:0000256" key="6">
    <source>
        <dbReference type="ARBA" id="ARBA00022801"/>
    </source>
</evidence>
<dbReference type="InterPro" id="IPR013785">
    <property type="entry name" value="Aldolase_TIM"/>
</dbReference>
<comment type="subcellular location">
    <subcellularLocation>
        <location evidence="2">Secreted</location>
    </subcellularLocation>
</comment>
<comment type="catalytic activity">
    <reaction evidence="1 9">
        <text>Random hydrolysis of (1-&gt;4)-linkages between N-acetyl-beta-D-glucosamine and D-glucuronate residues in hyaluronate.</text>
        <dbReference type="EC" id="3.2.1.35"/>
    </reaction>
</comment>
<evidence type="ECO:0000256" key="2">
    <source>
        <dbReference type="ARBA" id="ARBA00004613"/>
    </source>
</evidence>
<dbReference type="FunFam" id="3.20.20.70:FF:000065">
    <property type="entry name" value="Hyaluronidase"/>
    <property type="match status" value="1"/>
</dbReference>
<evidence type="ECO:0000256" key="1">
    <source>
        <dbReference type="ARBA" id="ARBA00000251"/>
    </source>
</evidence>
<dbReference type="PANTHER" id="PTHR11769:SF9">
    <property type="entry name" value="HYALURONIDASE"/>
    <property type="match status" value="1"/>
</dbReference>
<comment type="similarity">
    <text evidence="3 9">Belongs to the glycosyl hydrolase 56 family.</text>
</comment>
<dbReference type="PANTHER" id="PTHR11769">
    <property type="entry name" value="HYALURONIDASE"/>
    <property type="match status" value="1"/>
</dbReference>
<dbReference type="GO" id="GO:0005975">
    <property type="term" value="P:carbohydrate metabolic process"/>
    <property type="evidence" value="ECO:0007669"/>
    <property type="project" value="InterPro"/>
</dbReference>
<keyword evidence="8 9" id="KW-0326">Glycosidase</keyword>
<sequence length="547" mass="62814">AWAKVDKHTFFFQFSWLISISVLLTLVGGRLLKQAKAPLLLHKPFIVVWNAPTEQCRLRYKVDLDLSIFDIASNTNETLSGSNVTIFYHTHLGYYPYYSDNGDPVNGGVPQNESLIKHLNKAKSDIDYSIPMKKFQGLGVIDWENWRPQWDRNWGNKTIYRNKSLEMVRQRHPHWSEDKIRKVAKEEFENAGKSFMNNTILLAEHMRPNGLWGYYLYPDCYNYDYKEQPETYTGKCPDIESSRNDLLLWLWKESTALYPSIYLDYILKSSPNALKFVHYRVKEAIRIASIARKDYVLPVFVYSRPFYAYTFRVLTEIDLVHTIGESAALGAAGVVLWGSIQYESCSTVKQYIDGPLGHYVINVTSAAKLCSKVLCKKNGRCIRKNSDSSAYLHLPPQNFKIQVRHSEKGPRFQVTGKLSLKDIEAMRQRFMCQCYQGWTGIFCELPDRRVRDASHEAACGLVLSRTMQHPSAPKSQQAVHTSAPFPSSVGDVIISRASKPPLNGLLISWHLFFPHFLLRNMKFTDIDNGHFLTSVAIKLILAFKIND</sequence>
<keyword evidence="12" id="KW-1185">Reference proteome</keyword>
<dbReference type="EC" id="3.2.1.35" evidence="9"/>
<dbReference type="PRINTS" id="PR00846">
    <property type="entry name" value="GLHYDRLASE56"/>
</dbReference>
<evidence type="ECO:0000256" key="5">
    <source>
        <dbReference type="ARBA" id="ARBA00022525"/>
    </source>
</evidence>
<feature type="transmembrane region" description="Helical" evidence="10">
    <location>
        <begin position="12"/>
        <end position="32"/>
    </location>
</feature>
<dbReference type="Gene3D" id="3.20.20.70">
    <property type="entry name" value="Aldolase class I"/>
    <property type="match status" value="1"/>
</dbReference>
<reference evidence="11" key="1">
    <citation type="submission" date="2025-08" db="UniProtKB">
        <authorList>
            <consortium name="Ensembl"/>
        </authorList>
    </citation>
    <scope>IDENTIFICATION</scope>
</reference>
<dbReference type="GO" id="GO:0030214">
    <property type="term" value="P:hyaluronan catabolic process"/>
    <property type="evidence" value="ECO:0007669"/>
    <property type="project" value="TreeGrafter"/>
</dbReference>
<evidence type="ECO:0000256" key="7">
    <source>
        <dbReference type="ARBA" id="ARBA00023157"/>
    </source>
</evidence>
<dbReference type="SUPFAM" id="SSF51445">
    <property type="entry name" value="(Trans)glycosidases"/>
    <property type="match status" value="1"/>
</dbReference>
<dbReference type="GO" id="GO:0031410">
    <property type="term" value="C:cytoplasmic vesicle"/>
    <property type="evidence" value="ECO:0007669"/>
    <property type="project" value="TreeGrafter"/>
</dbReference>
<dbReference type="AlphaFoldDB" id="A0A8C6YNY3"/>
<evidence type="ECO:0000256" key="10">
    <source>
        <dbReference type="SAM" id="Phobius"/>
    </source>
</evidence>
<evidence type="ECO:0000256" key="8">
    <source>
        <dbReference type="ARBA" id="ARBA00023295"/>
    </source>
</evidence>
<comment type="subunit">
    <text evidence="4">Monomer.</text>
</comment>
<reference evidence="11" key="2">
    <citation type="submission" date="2025-09" db="UniProtKB">
        <authorList>
            <consortium name="Ensembl"/>
        </authorList>
    </citation>
    <scope>IDENTIFICATION</scope>
</reference>
<dbReference type="InterPro" id="IPR017853">
    <property type="entry name" value="GH"/>
</dbReference>
<keyword evidence="10" id="KW-0472">Membrane</keyword>
<accession>A0A8C6YNY3</accession>
<dbReference type="GO" id="GO:0004415">
    <property type="term" value="F:hyalurononglucosaminidase activity"/>
    <property type="evidence" value="ECO:0007669"/>
    <property type="project" value="UniProtKB-UniRule"/>
</dbReference>
<dbReference type="Pfam" id="PF01630">
    <property type="entry name" value="Glyco_hydro_56"/>
    <property type="match status" value="1"/>
</dbReference>
<evidence type="ECO:0000256" key="4">
    <source>
        <dbReference type="ARBA" id="ARBA00011245"/>
    </source>
</evidence>